<accession>A0ABZ2KLV6</accession>
<proteinExistence type="predicted"/>
<dbReference type="Proteomes" id="UP001379533">
    <property type="component" value="Chromosome"/>
</dbReference>
<dbReference type="RefSeq" id="WP_394850289.1">
    <property type="nucleotide sequence ID" value="NZ_CP089982.1"/>
</dbReference>
<protein>
    <submittedName>
        <fullName evidence="2">DUF4388 domain-containing protein</fullName>
    </submittedName>
</protein>
<dbReference type="InterPro" id="IPR037257">
    <property type="entry name" value="T2SS_E_N_sf"/>
</dbReference>
<reference evidence="2 3" key="1">
    <citation type="submission" date="2021-12" db="EMBL/GenBank/DDBJ databases">
        <title>Discovery of the Pendulisporaceae a myxobacterial family with distinct sporulation behavior and unique specialized metabolism.</title>
        <authorList>
            <person name="Garcia R."/>
            <person name="Popoff A."/>
            <person name="Bader C.D."/>
            <person name="Loehr J."/>
            <person name="Walesch S."/>
            <person name="Walt C."/>
            <person name="Boldt J."/>
            <person name="Bunk B."/>
            <person name="Haeckl F.J.F.P.J."/>
            <person name="Gunesch A.P."/>
            <person name="Birkelbach J."/>
            <person name="Nuebel U."/>
            <person name="Pietschmann T."/>
            <person name="Bach T."/>
            <person name="Mueller R."/>
        </authorList>
    </citation>
    <scope>NUCLEOTIDE SEQUENCE [LARGE SCALE GENOMIC DNA]</scope>
    <source>
        <strain evidence="2 3">MSr12523</strain>
    </source>
</reference>
<organism evidence="2 3">
    <name type="scientific">Pendulispora brunnea</name>
    <dbReference type="NCBI Taxonomy" id="2905690"/>
    <lineage>
        <taxon>Bacteria</taxon>
        <taxon>Pseudomonadati</taxon>
        <taxon>Myxococcota</taxon>
        <taxon>Myxococcia</taxon>
        <taxon>Myxococcales</taxon>
        <taxon>Sorangiineae</taxon>
        <taxon>Pendulisporaceae</taxon>
        <taxon>Pendulispora</taxon>
    </lineage>
</organism>
<dbReference type="Pfam" id="PF14332">
    <property type="entry name" value="DUF4388"/>
    <property type="match status" value="1"/>
</dbReference>
<sequence length="454" mass="50040">MSDREDLLRVDQTGTVHPVGRTASQQLRSRAGEWRAMPSPRNLIVLRSEIDSAPVLKLAGEIRTPGALCDVVALIAQSNWRGELQIFEEEGLRSLSFDVGTLVGAASTVPAERLGEVLYRFGVVTREELERVILVSNASGKRLGEAAIELDFVTAEELYRMMSRQAEEIFYGALRVGEGMFYFYDRYDEKSMLRPHNLHAAGLLMEGARRMDEMRFFREKVPNEDYVPVRASFMSSVNSVRSPIGDTVSGARSVVDVSSHSRDGREGRDAKVPENLAEVYALCDGKLSISEIGRRIGQLEFEVTRAVFQLVNGGFVQVIAPRPRGPEAIVEAFNPGIIEVHRQVDAAKRGQEFRDGLARFATGGGVYDALFQGAGPLPDGSFRPERVARNLVAIAGDDPDAWLMQLLHEYVGFALFHAGSLLPREVEAGLVNAVTELLKPVRAHENPPQAALQP</sequence>
<evidence type="ECO:0000259" key="1">
    <source>
        <dbReference type="Pfam" id="PF14332"/>
    </source>
</evidence>
<evidence type="ECO:0000313" key="3">
    <source>
        <dbReference type="Proteomes" id="UP001379533"/>
    </source>
</evidence>
<feature type="domain" description="PatA-like N-terminal" evidence="1">
    <location>
        <begin position="68"/>
        <end position="214"/>
    </location>
</feature>
<gene>
    <name evidence="2" type="ORF">LZC95_22880</name>
</gene>
<dbReference type="EMBL" id="CP089982">
    <property type="protein sequence ID" value="WXA99648.1"/>
    <property type="molecule type" value="Genomic_DNA"/>
</dbReference>
<name>A0ABZ2KLV6_9BACT</name>
<evidence type="ECO:0000313" key="2">
    <source>
        <dbReference type="EMBL" id="WXA99648.1"/>
    </source>
</evidence>
<dbReference type="SUPFAM" id="SSF160246">
    <property type="entry name" value="EspE N-terminal domain-like"/>
    <property type="match status" value="1"/>
</dbReference>
<keyword evidence="3" id="KW-1185">Reference proteome</keyword>
<dbReference type="InterPro" id="IPR025497">
    <property type="entry name" value="PatA-like_N"/>
</dbReference>